<feature type="transmembrane region" description="Helical" evidence="1">
    <location>
        <begin position="35"/>
        <end position="54"/>
    </location>
</feature>
<dbReference type="Proteomes" id="UP000433788">
    <property type="component" value="Unassembled WGS sequence"/>
</dbReference>
<feature type="transmembrane region" description="Helical" evidence="1">
    <location>
        <begin position="163"/>
        <end position="180"/>
    </location>
</feature>
<keyword evidence="1" id="KW-1133">Transmembrane helix</keyword>
<evidence type="ECO:0000313" key="2">
    <source>
        <dbReference type="EMBL" id="MRH77942.1"/>
    </source>
</evidence>
<dbReference type="InterPro" id="IPR011672">
    <property type="entry name" value="DUF1614"/>
</dbReference>
<name>A0A6N7QPG3_9GAMM</name>
<reference evidence="2 3" key="1">
    <citation type="submission" date="2019-11" db="EMBL/GenBank/DDBJ databases">
        <authorList>
            <person name="Zhang X.Y."/>
        </authorList>
    </citation>
    <scope>NUCLEOTIDE SEQUENCE [LARGE SCALE GENOMIC DNA]</scope>
    <source>
        <strain evidence="2 3">C176</strain>
    </source>
</reference>
<comment type="caution">
    <text evidence="2">The sequence shown here is derived from an EMBL/GenBank/DDBJ whole genome shotgun (WGS) entry which is preliminary data.</text>
</comment>
<feature type="transmembrane region" description="Helical" evidence="1">
    <location>
        <begin position="135"/>
        <end position="157"/>
    </location>
</feature>
<dbReference type="Pfam" id="PF07758">
    <property type="entry name" value="DUF1614"/>
    <property type="match status" value="1"/>
</dbReference>
<sequence>MQFIGAIFLFALLFALIQVGVLTIAFDKLGLSQGSAMLLLISSIVGSTINLPLFTIDATRAPDPAWQQRLRWMNALGRNLQEGKVLIAINVGGGLIPIAFSLYLLRHNPLPAFIVLIAIAIQSGICYWSSRPVPGLGIGMPILIAPIAAAVIAVTLYTEGSAPLAYICGTLGVLIGADLMRLKDVRALGSPLASIGGAGTFDGVFITGIVAVLLA</sequence>
<keyword evidence="1" id="KW-0472">Membrane</keyword>
<evidence type="ECO:0000313" key="3">
    <source>
        <dbReference type="Proteomes" id="UP000433788"/>
    </source>
</evidence>
<dbReference type="EMBL" id="WJPP01000002">
    <property type="protein sequence ID" value="MRH77942.1"/>
    <property type="molecule type" value="Genomic_DNA"/>
</dbReference>
<feature type="transmembrane region" description="Helical" evidence="1">
    <location>
        <begin position="85"/>
        <end position="104"/>
    </location>
</feature>
<accession>A0A6N7QPG3</accession>
<organism evidence="2 3">
    <name type="scientific">Spiribacter salilacus</name>
    <dbReference type="NCBI Taxonomy" id="2664894"/>
    <lineage>
        <taxon>Bacteria</taxon>
        <taxon>Pseudomonadati</taxon>
        <taxon>Pseudomonadota</taxon>
        <taxon>Gammaproteobacteria</taxon>
        <taxon>Chromatiales</taxon>
        <taxon>Ectothiorhodospiraceae</taxon>
        <taxon>Spiribacter</taxon>
    </lineage>
</organism>
<proteinExistence type="predicted"/>
<evidence type="ECO:0000256" key="1">
    <source>
        <dbReference type="SAM" id="Phobius"/>
    </source>
</evidence>
<keyword evidence="3" id="KW-1185">Reference proteome</keyword>
<dbReference type="AlphaFoldDB" id="A0A6N7QPG3"/>
<keyword evidence="1" id="KW-0812">Transmembrane</keyword>
<protein>
    <submittedName>
        <fullName evidence="2">DUF1614 domain-containing protein</fullName>
    </submittedName>
</protein>
<dbReference type="RefSeq" id="WP_153718991.1">
    <property type="nucleotide sequence ID" value="NZ_WJPP01000002.1"/>
</dbReference>
<feature type="transmembrane region" description="Helical" evidence="1">
    <location>
        <begin position="110"/>
        <end position="128"/>
    </location>
</feature>
<gene>
    <name evidence="2" type="ORF">GH984_04415</name>
</gene>
<feature type="transmembrane region" description="Helical" evidence="1">
    <location>
        <begin position="192"/>
        <end position="214"/>
    </location>
</feature>